<gene>
    <name evidence="2" type="ORF">SIL78_03660</name>
</gene>
<name>A0AAJ2RZJ7_9GAMM</name>
<dbReference type="Pfam" id="PF00345">
    <property type="entry name" value="PapD_N"/>
    <property type="match status" value="1"/>
</dbReference>
<dbReference type="GeneID" id="303164567"/>
<dbReference type="InterPro" id="IPR016147">
    <property type="entry name" value="Pili_assmbl_chaperone_N"/>
</dbReference>
<dbReference type="RefSeq" id="WP_198349211.1">
    <property type="nucleotide sequence ID" value="NZ_JABASV010000004.1"/>
</dbReference>
<dbReference type="AlphaFoldDB" id="A0AAJ2RZJ7"/>
<dbReference type="InterPro" id="IPR013783">
    <property type="entry name" value="Ig-like_fold"/>
</dbReference>
<proteinExistence type="predicted"/>
<dbReference type="EMBL" id="JAWXXT010000001">
    <property type="protein sequence ID" value="MDX5976655.1"/>
    <property type="molecule type" value="Genomic_DNA"/>
</dbReference>
<dbReference type="InterPro" id="IPR050643">
    <property type="entry name" value="Periplasmic_pilus_chap"/>
</dbReference>
<dbReference type="SUPFAM" id="SSF49354">
    <property type="entry name" value="PapD-like"/>
    <property type="match status" value="1"/>
</dbReference>
<organism evidence="2 3">
    <name type="scientific">Vreelandella alkaliphila</name>
    <dbReference type="NCBI Taxonomy" id="272774"/>
    <lineage>
        <taxon>Bacteria</taxon>
        <taxon>Pseudomonadati</taxon>
        <taxon>Pseudomonadota</taxon>
        <taxon>Gammaproteobacteria</taxon>
        <taxon>Oceanospirillales</taxon>
        <taxon>Halomonadaceae</taxon>
        <taxon>Vreelandella</taxon>
    </lineage>
</organism>
<comment type="caution">
    <text evidence="2">The sequence shown here is derived from an EMBL/GenBank/DDBJ whole genome shotgun (WGS) entry which is preliminary data.</text>
</comment>
<sequence length="251" mass="28005">MLEKRFGHIIGIFILLSLLAGPSSANSLLIWPIYPVIESHQQASALWLENRGSETVNMQVRIFAWSQVGGENHYQSQQSVVGSPPMTAIAPGERQMVRLIRQEPSPIGEEQAYRIIVDEIPALAPNSGGESSPRAAVQLQMRYSLPLFVYGEGALPPERIASSNIPYPGLTWRLVTHEGQSQLEIHNAGQHHVRLSQVTFEQPRQRNEVTNGLLGYVLPRQVRRWPLPQNIRPTGELRAHISGVSHRISAE</sequence>
<protein>
    <submittedName>
        <fullName evidence="2">Molecular chaperone</fullName>
    </submittedName>
</protein>
<accession>A0AAJ2RZJ7</accession>
<dbReference type="PANTHER" id="PTHR30251:SF4">
    <property type="entry name" value="SLR1668 PROTEIN"/>
    <property type="match status" value="1"/>
</dbReference>
<evidence type="ECO:0000259" key="1">
    <source>
        <dbReference type="Pfam" id="PF00345"/>
    </source>
</evidence>
<evidence type="ECO:0000313" key="3">
    <source>
        <dbReference type="Proteomes" id="UP001276761"/>
    </source>
</evidence>
<feature type="domain" description="Pili assembly chaperone N-terminal" evidence="1">
    <location>
        <begin position="37"/>
        <end position="149"/>
    </location>
</feature>
<dbReference type="GO" id="GO:0071555">
    <property type="term" value="P:cell wall organization"/>
    <property type="evidence" value="ECO:0007669"/>
    <property type="project" value="InterPro"/>
</dbReference>
<dbReference type="GO" id="GO:0030288">
    <property type="term" value="C:outer membrane-bounded periplasmic space"/>
    <property type="evidence" value="ECO:0007669"/>
    <property type="project" value="InterPro"/>
</dbReference>
<dbReference type="Proteomes" id="UP001276761">
    <property type="component" value="Unassembled WGS sequence"/>
</dbReference>
<dbReference type="PANTHER" id="PTHR30251">
    <property type="entry name" value="PILUS ASSEMBLY CHAPERONE"/>
    <property type="match status" value="1"/>
</dbReference>
<dbReference type="InterPro" id="IPR008962">
    <property type="entry name" value="PapD-like_sf"/>
</dbReference>
<evidence type="ECO:0000313" key="2">
    <source>
        <dbReference type="EMBL" id="MDX5976655.1"/>
    </source>
</evidence>
<reference evidence="2" key="1">
    <citation type="submission" date="2023-11" db="EMBL/GenBank/DDBJ databases">
        <title>MicrobeMod: A computational toolkit for identifying prokaryotic methylation and restriction-modification with nanopore sequencing.</title>
        <authorList>
            <person name="Crits-Christoph A."/>
            <person name="Kang S.C."/>
            <person name="Lee H."/>
            <person name="Ostrov N."/>
        </authorList>
    </citation>
    <scope>NUCLEOTIDE SEQUENCE</scope>
    <source>
        <strain evidence="2">ATCC BAA-953</strain>
    </source>
</reference>
<dbReference type="Gene3D" id="2.60.40.10">
    <property type="entry name" value="Immunoglobulins"/>
    <property type="match status" value="2"/>
</dbReference>